<dbReference type="PANTHER" id="PTHR31923">
    <property type="entry name" value="BSD DOMAIN-CONTAINING PROTEIN"/>
    <property type="match status" value="1"/>
</dbReference>
<dbReference type="SMART" id="SM00751">
    <property type="entry name" value="BSD"/>
    <property type="match status" value="1"/>
</dbReference>
<sequence length="180" mass="21145">MEWFRRNLSRSSTNNSAVSNPSSQSNSKESQQESEEQIYGITQDLINHLKSFTIDTFKNFPLQDEDDSANGEEPRSTSTKVRKDLSQWQERHAVLILSRVKEISQLRYSLCPRHLKEEQFWKIYFKLARSYVVEYELRAIQREKLKKMAMEDEKSSDNSPYEVEMSETKPGNFLEPQPPS</sequence>
<feature type="region of interest" description="Disordered" evidence="1">
    <location>
        <begin position="147"/>
        <end position="180"/>
    </location>
</feature>
<evidence type="ECO:0000313" key="4">
    <source>
        <dbReference type="Proteomes" id="UP000289738"/>
    </source>
</evidence>
<dbReference type="PROSITE" id="PS50858">
    <property type="entry name" value="BSD"/>
    <property type="match status" value="1"/>
</dbReference>
<dbReference type="OrthoDB" id="47923at2759"/>
<evidence type="ECO:0000256" key="1">
    <source>
        <dbReference type="SAM" id="MobiDB-lite"/>
    </source>
</evidence>
<feature type="region of interest" description="Disordered" evidence="1">
    <location>
        <begin position="1"/>
        <end position="36"/>
    </location>
</feature>
<dbReference type="Gene3D" id="1.10.3970.10">
    <property type="entry name" value="BSD domain"/>
    <property type="match status" value="1"/>
</dbReference>
<dbReference type="PANTHER" id="PTHR31923:SF3">
    <property type="entry name" value="BSD DOMAIN-CONTAINING PROTEIN"/>
    <property type="match status" value="1"/>
</dbReference>
<reference evidence="3 4" key="1">
    <citation type="submission" date="2019-01" db="EMBL/GenBank/DDBJ databases">
        <title>Sequencing of cultivated peanut Arachis hypogaea provides insights into genome evolution and oil improvement.</title>
        <authorList>
            <person name="Chen X."/>
        </authorList>
    </citation>
    <scope>NUCLEOTIDE SEQUENCE [LARGE SCALE GENOMIC DNA]</scope>
    <source>
        <strain evidence="4">cv. Fuhuasheng</strain>
        <strain evidence="3">GDAAS-fuhuasheng2018</strain>
        <tissue evidence="3">Leaves</tissue>
    </source>
</reference>
<name>A0A445ED04_ARAHY</name>
<dbReference type="SUPFAM" id="SSF140383">
    <property type="entry name" value="BSD domain-like"/>
    <property type="match status" value="1"/>
</dbReference>
<dbReference type="InterPro" id="IPR035925">
    <property type="entry name" value="BSD_dom_sf"/>
</dbReference>
<feature type="region of interest" description="Disordered" evidence="1">
    <location>
        <begin position="63"/>
        <end position="83"/>
    </location>
</feature>
<comment type="caution">
    <text evidence="3">The sequence shown here is derived from an EMBL/GenBank/DDBJ whole genome shotgun (WGS) entry which is preliminary data.</text>
</comment>
<organism evidence="3 4">
    <name type="scientific">Arachis hypogaea</name>
    <name type="common">Peanut</name>
    <dbReference type="NCBI Taxonomy" id="3818"/>
    <lineage>
        <taxon>Eukaryota</taxon>
        <taxon>Viridiplantae</taxon>
        <taxon>Streptophyta</taxon>
        <taxon>Embryophyta</taxon>
        <taxon>Tracheophyta</taxon>
        <taxon>Spermatophyta</taxon>
        <taxon>Magnoliopsida</taxon>
        <taxon>eudicotyledons</taxon>
        <taxon>Gunneridae</taxon>
        <taxon>Pentapetalae</taxon>
        <taxon>rosids</taxon>
        <taxon>fabids</taxon>
        <taxon>Fabales</taxon>
        <taxon>Fabaceae</taxon>
        <taxon>Papilionoideae</taxon>
        <taxon>50 kb inversion clade</taxon>
        <taxon>dalbergioids sensu lato</taxon>
        <taxon>Dalbergieae</taxon>
        <taxon>Pterocarpus clade</taxon>
        <taxon>Arachis</taxon>
    </lineage>
</organism>
<keyword evidence="4" id="KW-1185">Reference proteome</keyword>
<evidence type="ECO:0000259" key="2">
    <source>
        <dbReference type="PROSITE" id="PS50858"/>
    </source>
</evidence>
<dbReference type="AlphaFoldDB" id="A0A445ED04"/>
<proteinExistence type="predicted"/>
<gene>
    <name evidence="3" type="ORF">Ahy_A02g007544</name>
</gene>
<evidence type="ECO:0000313" key="3">
    <source>
        <dbReference type="EMBL" id="RYR73199.1"/>
    </source>
</evidence>
<dbReference type="Gramene" id="arahy.Tifrunner.gnm2.ann2.Ah02g230700.1">
    <property type="protein sequence ID" value="arahy.Tifrunner.gnm2.ann2.Ah02g230700.1-CDS"/>
    <property type="gene ID" value="arahy.Tifrunner.gnm2.ann2.Ah02g230700"/>
</dbReference>
<accession>A0A445ED04</accession>
<protein>
    <recommendedName>
        <fullName evidence="2">BSD domain-containing protein</fullName>
    </recommendedName>
</protein>
<feature type="domain" description="BSD" evidence="2">
    <location>
        <begin position="75"/>
        <end position="132"/>
    </location>
</feature>
<dbReference type="InterPro" id="IPR005607">
    <property type="entry name" value="BSD_dom"/>
</dbReference>
<dbReference type="Pfam" id="PF03909">
    <property type="entry name" value="BSD"/>
    <property type="match status" value="1"/>
</dbReference>
<dbReference type="EMBL" id="SDMP01000002">
    <property type="protein sequence ID" value="RYR73200.1"/>
    <property type="molecule type" value="Genomic_DNA"/>
</dbReference>
<dbReference type="Proteomes" id="UP000289738">
    <property type="component" value="Chromosome A02"/>
</dbReference>
<dbReference type="EMBL" id="SDMP01000002">
    <property type="protein sequence ID" value="RYR73199.1"/>
    <property type="molecule type" value="Genomic_DNA"/>
</dbReference>
<feature type="compositionally biased region" description="Low complexity" evidence="1">
    <location>
        <begin position="9"/>
        <end position="29"/>
    </location>
</feature>
<feature type="compositionally biased region" description="Basic and acidic residues" evidence="1">
    <location>
        <begin position="147"/>
        <end position="156"/>
    </location>
</feature>